<evidence type="ECO:0000313" key="2">
    <source>
        <dbReference type="Proteomes" id="UP000655016"/>
    </source>
</evidence>
<gene>
    <name evidence="1" type="ORF">GCM10011518_38080</name>
</gene>
<evidence type="ECO:0000313" key="1">
    <source>
        <dbReference type="EMBL" id="GGF25096.1"/>
    </source>
</evidence>
<organism evidence="1 2">
    <name type="scientific">Flavobacterium limi</name>
    <dbReference type="NCBI Taxonomy" id="2045105"/>
    <lineage>
        <taxon>Bacteria</taxon>
        <taxon>Pseudomonadati</taxon>
        <taxon>Bacteroidota</taxon>
        <taxon>Flavobacteriia</taxon>
        <taxon>Flavobacteriales</taxon>
        <taxon>Flavobacteriaceae</taxon>
        <taxon>Flavobacterium</taxon>
    </lineage>
</organism>
<dbReference type="Proteomes" id="UP000655016">
    <property type="component" value="Unassembled WGS sequence"/>
</dbReference>
<proteinExistence type="predicted"/>
<name>A0ABQ1UTX4_9FLAO</name>
<dbReference type="RefSeq" id="WP_163396025.1">
    <property type="nucleotide sequence ID" value="NZ_BMKP01000010.1"/>
</dbReference>
<dbReference type="InterPro" id="IPR024422">
    <property type="entry name" value="Protein_unknown_function_OB"/>
</dbReference>
<dbReference type="EMBL" id="BMKP01000010">
    <property type="protein sequence ID" value="GGF25096.1"/>
    <property type="molecule type" value="Genomic_DNA"/>
</dbReference>
<evidence type="ECO:0008006" key="3">
    <source>
        <dbReference type="Google" id="ProtNLM"/>
    </source>
</evidence>
<dbReference type="Pfam" id="PF12869">
    <property type="entry name" value="tRNA_anti-like"/>
    <property type="match status" value="1"/>
</dbReference>
<protein>
    <recommendedName>
        <fullName evidence="3">tRNA_anti-like</fullName>
    </recommendedName>
</protein>
<sequence>MKKKIILTVLVIALFGVFGYCYVWYGGGRDVSAEDAVFSVSSKEIIAEYEADIEKSNTKYLEKAIAVKGTVSKINDKQIIVDNTIVCDFKEADSSIKEGQAVTLKGRVVGYDDLMAELKLDECSVVNND</sequence>
<reference evidence="2" key="1">
    <citation type="journal article" date="2019" name="Int. J. Syst. Evol. Microbiol.">
        <title>The Global Catalogue of Microorganisms (GCM) 10K type strain sequencing project: providing services to taxonomists for standard genome sequencing and annotation.</title>
        <authorList>
            <consortium name="The Broad Institute Genomics Platform"/>
            <consortium name="The Broad Institute Genome Sequencing Center for Infectious Disease"/>
            <person name="Wu L."/>
            <person name="Ma J."/>
        </authorList>
    </citation>
    <scope>NUCLEOTIDE SEQUENCE [LARGE SCALE GENOMIC DNA]</scope>
    <source>
        <strain evidence="2">CGMCC 1.16060</strain>
    </source>
</reference>
<comment type="caution">
    <text evidence="1">The sequence shown here is derived from an EMBL/GenBank/DDBJ whole genome shotgun (WGS) entry which is preliminary data.</text>
</comment>
<accession>A0ABQ1UTX4</accession>
<keyword evidence="2" id="KW-1185">Reference proteome</keyword>